<evidence type="ECO:0000313" key="2">
    <source>
        <dbReference type="Proteomes" id="UP001466331"/>
    </source>
</evidence>
<keyword evidence="2" id="KW-1185">Reference proteome</keyword>
<sequence>MGKVSKNAKVNRGAQKLLCSCGGEIQVKAVFENGKLKTHAVCSKCKKTGRRPKDLF</sequence>
<comment type="caution">
    <text evidence="1">The sequence shown here is derived from an EMBL/GenBank/DDBJ whole genome shotgun (WGS) entry which is preliminary data.</text>
</comment>
<proteinExistence type="predicted"/>
<reference evidence="1 2" key="1">
    <citation type="submission" date="2024-03" db="EMBL/GenBank/DDBJ databases">
        <title>Ignisphaera cupida sp. nov., a hyperthermophilic hydrolytic archaeon from a hot spring of Kamchatka, and proposal of Ignisphaeraceae fam. nov.</title>
        <authorList>
            <person name="Podosokorskaya O.A."/>
            <person name="Elcheninov A.G."/>
            <person name="Maltseva A.I."/>
            <person name="Zayulina K.S."/>
            <person name="Novikov A."/>
            <person name="Merkel A.Y."/>
        </authorList>
    </citation>
    <scope>NUCLEOTIDE SEQUENCE [LARGE SCALE GENOMIC DNA]</scope>
    <source>
        <strain evidence="1 2">38H-sp</strain>
    </source>
</reference>
<name>A0ABU9UDR4_9SPIR</name>
<organism evidence="1 2">
    <name type="scientific">Rarispira pelagica</name>
    <dbReference type="NCBI Taxonomy" id="3141764"/>
    <lineage>
        <taxon>Bacteria</taxon>
        <taxon>Pseudomonadati</taxon>
        <taxon>Spirochaetota</taxon>
        <taxon>Spirochaetia</taxon>
        <taxon>Winmispirales</taxon>
        <taxon>Winmispiraceae</taxon>
        <taxon>Rarispira</taxon>
    </lineage>
</organism>
<evidence type="ECO:0000313" key="1">
    <source>
        <dbReference type="EMBL" id="MEM5948810.1"/>
    </source>
</evidence>
<protein>
    <submittedName>
        <fullName evidence="1">Uncharacterized protein</fullName>
    </submittedName>
</protein>
<accession>A0ABU9UDR4</accession>
<dbReference type="EMBL" id="JBCHKQ010000005">
    <property type="protein sequence ID" value="MEM5948810.1"/>
    <property type="molecule type" value="Genomic_DNA"/>
</dbReference>
<gene>
    <name evidence="1" type="ORF">WKV44_09690</name>
</gene>
<dbReference type="Proteomes" id="UP001466331">
    <property type="component" value="Unassembled WGS sequence"/>
</dbReference>
<dbReference type="RefSeq" id="WP_420070260.1">
    <property type="nucleotide sequence ID" value="NZ_JBCHKQ010000005.1"/>
</dbReference>